<dbReference type="InterPro" id="IPR037185">
    <property type="entry name" value="EmrE-like"/>
</dbReference>
<feature type="transmembrane region" description="Helical" evidence="6">
    <location>
        <begin position="227"/>
        <end position="246"/>
    </location>
</feature>
<reference evidence="8 9" key="1">
    <citation type="journal article" date="2018" name="Sci. Rep.">
        <title>Raphidocelis subcapitata (=Pseudokirchneriella subcapitata) provides an insight into genome evolution and environmental adaptations in the Sphaeropleales.</title>
        <authorList>
            <person name="Suzuki S."/>
            <person name="Yamaguchi H."/>
            <person name="Nakajima N."/>
            <person name="Kawachi M."/>
        </authorList>
    </citation>
    <scope>NUCLEOTIDE SEQUENCE [LARGE SCALE GENOMIC DNA]</scope>
    <source>
        <strain evidence="8 9">NIES-35</strain>
    </source>
</reference>
<accession>A0A2V0P7K0</accession>
<keyword evidence="9" id="KW-1185">Reference proteome</keyword>
<evidence type="ECO:0000256" key="5">
    <source>
        <dbReference type="SAM" id="MobiDB-lite"/>
    </source>
</evidence>
<feature type="compositionally biased region" description="Gly residues" evidence="5">
    <location>
        <begin position="414"/>
        <end position="444"/>
    </location>
</feature>
<dbReference type="PANTHER" id="PTHR11132">
    <property type="entry name" value="SOLUTE CARRIER FAMILY 35"/>
    <property type="match status" value="1"/>
</dbReference>
<dbReference type="InterPro" id="IPR050186">
    <property type="entry name" value="TPT_transporter"/>
</dbReference>
<organism evidence="8 9">
    <name type="scientific">Raphidocelis subcapitata</name>
    <dbReference type="NCBI Taxonomy" id="307507"/>
    <lineage>
        <taxon>Eukaryota</taxon>
        <taxon>Viridiplantae</taxon>
        <taxon>Chlorophyta</taxon>
        <taxon>core chlorophytes</taxon>
        <taxon>Chlorophyceae</taxon>
        <taxon>CS clade</taxon>
        <taxon>Sphaeropleales</taxon>
        <taxon>Selenastraceae</taxon>
        <taxon>Raphidocelis</taxon>
    </lineage>
</organism>
<keyword evidence="2 6" id="KW-0812">Transmembrane</keyword>
<keyword evidence="3 6" id="KW-1133">Transmembrane helix</keyword>
<evidence type="ECO:0000259" key="7">
    <source>
        <dbReference type="Pfam" id="PF03151"/>
    </source>
</evidence>
<feature type="transmembrane region" description="Helical" evidence="6">
    <location>
        <begin position="96"/>
        <end position="120"/>
    </location>
</feature>
<dbReference type="FunCoup" id="A0A2V0P7K0">
    <property type="interactions" value="983"/>
</dbReference>
<feature type="transmembrane region" description="Helical" evidence="6">
    <location>
        <begin position="150"/>
        <end position="167"/>
    </location>
</feature>
<keyword evidence="4 6" id="KW-0472">Membrane</keyword>
<comment type="subcellular location">
    <subcellularLocation>
        <location evidence="1">Membrane</location>
        <topology evidence="1">Multi-pass membrane protein</topology>
    </subcellularLocation>
</comment>
<dbReference type="Pfam" id="PF03151">
    <property type="entry name" value="TPT"/>
    <property type="match status" value="1"/>
</dbReference>
<evidence type="ECO:0000256" key="3">
    <source>
        <dbReference type="ARBA" id="ARBA00022989"/>
    </source>
</evidence>
<dbReference type="InParanoid" id="A0A2V0P7K0"/>
<dbReference type="Proteomes" id="UP000247498">
    <property type="component" value="Unassembled WGS sequence"/>
</dbReference>
<feature type="transmembrane region" description="Helical" evidence="6">
    <location>
        <begin position="127"/>
        <end position="144"/>
    </location>
</feature>
<dbReference type="OrthoDB" id="10261634at2759"/>
<dbReference type="GO" id="GO:0016020">
    <property type="term" value="C:membrane"/>
    <property type="evidence" value="ECO:0007669"/>
    <property type="project" value="UniProtKB-SubCell"/>
</dbReference>
<evidence type="ECO:0000256" key="2">
    <source>
        <dbReference type="ARBA" id="ARBA00022692"/>
    </source>
</evidence>
<comment type="caution">
    <text evidence="8">The sequence shown here is derived from an EMBL/GenBank/DDBJ whole genome shotgun (WGS) entry which is preliminary data.</text>
</comment>
<feature type="transmembrane region" description="Helical" evidence="6">
    <location>
        <begin position="280"/>
        <end position="297"/>
    </location>
</feature>
<feature type="transmembrane region" description="Helical" evidence="6">
    <location>
        <begin position="38"/>
        <end position="61"/>
    </location>
</feature>
<feature type="domain" description="Sugar phosphate transporter" evidence="7">
    <location>
        <begin position="8"/>
        <end position="297"/>
    </location>
</feature>
<dbReference type="SUPFAM" id="SSF103481">
    <property type="entry name" value="Multidrug resistance efflux transporter EmrE"/>
    <property type="match status" value="2"/>
</dbReference>
<feature type="transmembrane region" description="Helical" evidence="6">
    <location>
        <begin position="188"/>
        <end position="207"/>
    </location>
</feature>
<sequence length="444" mass="45127">MGPRGLVTLSVIILWYTSNVGVLLLNKHLLSNTGFKQPVFLTLCHMLACSSLAYALSLSGAFPIRQLRSRRQVWKVSLLASIFCVTIVLGNMSLRFIAVSFSQAVGSGTPFFTAVLALALQGTRESRGTYAALFPIVLGVIVASGGEPQFHALGFAACVLATAARALKSVVQSMLLSDPTEKLDPMSLLFYMSSFSVLLLLPATAILEPGAFAQTRALVAARPGFLWWLLLNSSLAYAVNLTNFMVTKHTSALTLQVLGNMKGVIAAAVSVALFRNVVTARGLLGYAITVAGVFAYSESKRRARATKAAADPDGEAAGEPLLPVKAGALGGGGGGGTAIGIVASSGGAAGLALSLGGALGRVGSGGGLLSSSAQQLQQHHRSARSGGGSVSVGGVPVVAQQQQQQQQQRPPPGGAAGAEGAGTSSSGGAGGETGAEGGPAGERR</sequence>
<feature type="compositionally biased region" description="Low complexity" evidence="5">
    <location>
        <begin position="392"/>
        <end position="408"/>
    </location>
</feature>
<dbReference type="AlphaFoldDB" id="A0A2V0P7K0"/>
<evidence type="ECO:0000256" key="6">
    <source>
        <dbReference type="SAM" id="Phobius"/>
    </source>
</evidence>
<evidence type="ECO:0000256" key="4">
    <source>
        <dbReference type="ARBA" id="ARBA00023136"/>
    </source>
</evidence>
<feature type="transmembrane region" description="Helical" evidence="6">
    <location>
        <begin position="253"/>
        <end position="274"/>
    </location>
</feature>
<dbReference type="InterPro" id="IPR004853">
    <property type="entry name" value="Sugar_P_trans_dom"/>
</dbReference>
<evidence type="ECO:0000313" key="8">
    <source>
        <dbReference type="EMBL" id="GBF95844.1"/>
    </source>
</evidence>
<evidence type="ECO:0000313" key="9">
    <source>
        <dbReference type="Proteomes" id="UP000247498"/>
    </source>
</evidence>
<feature type="region of interest" description="Disordered" evidence="5">
    <location>
        <begin position="368"/>
        <end position="444"/>
    </location>
</feature>
<name>A0A2V0P7K0_9CHLO</name>
<feature type="transmembrane region" description="Helical" evidence="6">
    <location>
        <begin position="7"/>
        <end position="26"/>
    </location>
</feature>
<gene>
    <name evidence="8" type="ORF">Rsub_08434</name>
</gene>
<feature type="transmembrane region" description="Helical" evidence="6">
    <location>
        <begin position="73"/>
        <end position="90"/>
    </location>
</feature>
<protein>
    <submittedName>
        <fullName evidence="8">Sugar phosphate phosphate translocator-like</fullName>
    </submittedName>
</protein>
<proteinExistence type="predicted"/>
<evidence type="ECO:0000256" key="1">
    <source>
        <dbReference type="ARBA" id="ARBA00004141"/>
    </source>
</evidence>
<dbReference type="EMBL" id="BDRX01000071">
    <property type="protein sequence ID" value="GBF95844.1"/>
    <property type="molecule type" value="Genomic_DNA"/>
</dbReference>